<evidence type="ECO:0000313" key="2">
    <source>
        <dbReference type="Proteomes" id="UP000198870"/>
    </source>
</evidence>
<sequence length="412" mass="46424">MKRTKWIGCGFGIVVFLLMATSGWCDLFSQEMFGLESDVIHPFISFSGEYTDNVFATNDDEEDDLISYITPGLWLALPGADAEVINIASSSSVPGGMSQTRFQNEEMGRYQGFFRYAPTFENYLDFDERDFISHKLDAYAAWNLAGGLSFELMDQYQDSRDAVEEETDSAEFNNNLLALTTSYAISDKLKARVDLGYYDVNYNSDAPEKDRKDLTAKGFVLFDIRPKTTLFGEISHTDIDYDTKDFDSTEFKVFAGVKYDASERINAMGKIGYINKDLDDLDETDDTIGLEAFVSYDLSDRIDLCANAKRGNEETTTSRFVTESMLSASGTYSLTSRISSALRLSVSEEEYKKIDRDDTTYTVSPSVKYLFNKRIYGSLAYMYTDRSASGRDKSDQSDYTENSVMLTVTASM</sequence>
<dbReference type="Proteomes" id="UP000198870">
    <property type="component" value="Unassembled WGS sequence"/>
</dbReference>
<dbReference type="Pfam" id="PF10082">
    <property type="entry name" value="BBP2_2"/>
    <property type="match status" value="1"/>
</dbReference>
<dbReference type="STRING" id="419481.SAMN05216233_11920"/>
<keyword evidence="2" id="KW-1185">Reference proteome</keyword>
<dbReference type="InterPro" id="IPR018759">
    <property type="entry name" value="BBP2_2"/>
</dbReference>
<dbReference type="InterPro" id="IPR023614">
    <property type="entry name" value="Porin_dom_sf"/>
</dbReference>
<protein>
    <submittedName>
        <fullName evidence="1">Putative beta-barrel porin 2</fullName>
    </submittedName>
</protein>
<dbReference type="EMBL" id="FMUX01000019">
    <property type="protein sequence ID" value="SCY73792.1"/>
    <property type="molecule type" value="Genomic_DNA"/>
</dbReference>
<accession>A0A1G5ICG0</accession>
<dbReference type="SUPFAM" id="SSF56935">
    <property type="entry name" value="Porins"/>
    <property type="match status" value="1"/>
</dbReference>
<evidence type="ECO:0000313" key="1">
    <source>
        <dbReference type="EMBL" id="SCY73792.1"/>
    </source>
</evidence>
<dbReference type="AlphaFoldDB" id="A0A1G5ICG0"/>
<dbReference type="RefSeq" id="WP_139164056.1">
    <property type="nucleotide sequence ID" value="NZ_FMUX01000019.1"/>
</dbReference>
<proteinExistence type="predicted"/>
<dbReference type="InterPro" id="IPR011250">
    <property type="entry name" value="OMP/PagP_B-barrel"/>
</dbReference>
<dbReference type="Gene3D" id="2.40.160.10">
    <property type="entry name" value="Porin"/>
    <property type="match status" value="1"/>
</dbReference>
<reference evidence="1 2" key="1">
    <citation type="submission" date="2016-10" db="EMBL/GenBank/DDBJ databases">
        <authorList>
            <person name="de Groot N.N."/>
        </authorList>
    </citation>
    <scope>NUCLEOTIDE SEQUENCE [LARGE SCALE GENOMIC DNA]</scope>
    <source>
        <strain evidence="1 2">AA1</strain>
    </source>
</reference>
<organism evidence="1 2">
    <name type="scientific">Desulfoluna spongiiphila</name>
    <dbReference type="NCBI Taxonomy" id="419481"/>
    <lineage>
        <taxon>Bacteria</taxon>
        <taxon>Pseudomonadati</taxon>
        <taxon>Thermodesulfobacteriota</taxon>
        <taxon>Desulfobacteria</taxon>
        <taxon>Desulfobacterales</taxon>
        <taxon>Desulfolunaceae</taxon>
        <taxon>Desulfoluna</taxon>
    </lineage>
</organism>
<dbReference type="OrthoDB" id="5413545at2"/>
<gene>
    <name evidence="1" type="ORF">SAMN05216233_11920</name>
</gene>
<name>A0A1G5ICG0_9BACT</name>
<dbReference type="SUPFAM" id="SSF56925">
    <property type="entry name" value="OMPA-like"/>
    <property type="match status" value="1"/>
</dbReference>